<gene>
    <name evidence="2" type="ORF">ABCS64_08725</name>
</gene>
<dbReference type="EMBL" id="JBEUWX010000002">
    <property type="protein sequence ID" value="MFA9950394.1"/>
    <property type="molecule type" value="Genomic_DNA"/>
</dbReference>
<organism evidence="2 3">
    <name type="scientific">Dentiradicibacter hellwigii</name>
    <dbReference type="NCBI Taxonomy" id="3149053"/>
    <lineage>
        <taxon>Bacteria</taxon>
        <taxon>Pseudomonadati</taxon>
        <taxon>Pseudomonadota</taxon>
        <taxon>Betaproteobacteria</taxon>
        <taxon>Rhodocyclales</taxon>
        <taxon>Rhodocyclaceae</taxon>
        <taxon>Dentiradicibacter</taxon>
    </lineage>
</organism>
<evidence type="ECO:0000313" key="2">
    <source>
        <dbReference type="EMBL" id="MFA9950394.1"/>
    </source>
</evidence>
<evidence type="ECO:0008006" key="4">
    <source>
        <dbReference type="Google" id="ProtNLM"/>
    </source>
</evidence>
<proteinExistence type="predicted"/>
<feature type="signal peptide" evidence="1">
    <location>
        <begin position="1"/>
        <end position="28"/>
    </location>
</feature>
<sequence>MADIGMIRRICLLMACSLPLLCACATRAEIFSSLKRIAEKLYRRNPREWKKAAQASRESVLQDIHATLKIHSQRPIYFFIFKNFCVKLYSHESTFSLNFGSGSEFYNVEISCNPILSLVLNFKTHLIK</sequence>
<evidence type="ECO:0000313" key="3">
    <source>
        <dbReference type="Proteomes" id="UP001574673"/>
    </source>
</evidence>
<keyword evidence="1" id="KW-0732">Signal</keyword>
<feature type="chain" id="PRO_5046829849" description="DUF4359 domain-containing protein" evidence="1">
    <location>
        <begin position="29"/>
        <end position="128"/>
    </location>
</feature>
<name>A0ABV4UG50_9RHOO</name>
<evidence type="ECO:0000256" key="1">
    <source>
        <dbReference type="SAM" id="SignalP"/>
    </source>
</evidence>
<protein>
    <recommendedName>
        <fullName evidence="4">DUF4359 domain-containing protein</fullName>
    </recommendedName>
</protein>
<keyword evidence="3" id="KW-1185">Reference proteome</keyword>
<dbReference type="Proteomes" id="UP001574673">
    <property type="component" value="Unassembled WGS sequence"/>
</dbReference>
<reference evidence="3" key="1">
    <citation type="submission" date="2024-06" db="EMBL/GenBank/DDBJ databases">
        <title>Radixoralia hellwigii gen. nov., sp nov., isolated from a root canal in the human oral cavity.</title>
        <authorList>
            <person name="Bartsch S."/>
            <person name="Wittmer A."/>
            <person name="Schulz A.-K."/>
            <person name="Neumann-Schaal M."/>
            <person name="Wolf J."/>
            <person name="Gronow S."/>
            <person name="Tennert C."/>
            <person name="Haecker G."/>
            <person name="Cieplik F."/>
            <person name="Al-Ahmad A."/>
        </authorList>
    </citation>
    <scope>NUCLEOTIDE SEQUENCE [LARGE SCALE GENOMIC DNA]</scope>
    <source>
        <strain evidence="3">Wk13</strain>
    </source>
</reference>
<accession>A0ABV4UG50</accession>
<comment type="caution">
    <text evidence="2">The sequence shown here is derived from an EMBL/GenBank/DDBJ whole genome shotgun (WGS) entry which is preliminary data.</text>
</comment>